<name>A0ABX5PYR3_9FLAO</name>
<comment type="caution">
    <text evidence="1">The sequence shown here is derived from an EMBL/GenBank/DDBJ whole genome shotgun (WGS) entry which is preliminary data.</text>
</comment>
<dbReference type="EMBL" id="QKZR01000002">
    <property type="protein sequence ID" value="PZX41094.1"/>
    <property type="molecule type" value="Genomic_DNA"/>
</dbReference>
<accession>A0ABX5PYR3</accession>
<proteinExistence type="predicted"/>
<gene>
    <name evidence="1" type="ORF">LX97_01875</name>
</gene>
<evidence type="ECO:0000313" key="1">
    <source>
        <dbReference type="EMBL" id="PZX41094.1"/>
    </source>
</evidence>
<evidence type="ECO:0000313" key="2">
    <source>
        <dbReference type="Proteomes" id="UP000248584"/>
    </source>
</evidence>
<protein>
    <submittedName>
        <fullName evidence="1">Uncharacterized protein</fullName>
    </submittedName>
</protein>
<organism evidence="1 2">
    <name type="scientific">Nonlabens dokdonensis</name>
    <dbReference type="NCBI Taxonomy" id="328515"/>
    <lineage>
        <taxon>Bacteria</taxon>
        <taxon>Pseudomonadati</taxon>
        <taxon>Bacteroidota</taxon>
        <taxon>Flavobacteriia</taxon>
        <taxon>Flavobacteriales</taxon>
        <taxon>Flavobacteriaceae</taxon>
        <taxon>Nonlabens</taxon>
    </lineage>
</organism>
<dbReference type="RefSeq" id="WP_015362632.1">
    <property type="nucleotide sequence ID" value="NZ_QKZR01000002.1"/>
</dbReference>
<sequence>MEKDDKKLSLSLKQVQLIMSYPIYFQHTITQAALLGESIEEVAEELEKDWACFT</sequence>
<reference evidence="1 2" key="1">
    <citation type="submission" date="2018-06" db="EMBL/GenBank/DDBJ databases">
        <title>Genomic Encyclopedia of Archaeal and Bacterial Type Strains, Phase II (KMG-II): from individual species to whole genera.</title>
        <authorList>
            <person name="Goeker M."/>
        </authorList>
    </citation>
    <scope>NUCLEOTIDE SEQUENCE [LARGE SCALE GENOMIC DNA]</scope>
    <source>
        <strain evidence="1 2">DSM 17205</strain>
    </source>
</reference>
<dbReference type="Proteomes" id="UP000248584">
    <property type="component" value="Unassembled WGS sequence"/>
</dbReference>
<keyword evidence="2" id="KW-1185">Reference proteome</keyword>